<feature type="region of interest" description="Disordered" evidence="1">
    <location>
        <begin position="157"/>
        <end position="193"/>
    </location>
</feature>
<feature type="compositionally biased region" description="Polar residues" evidence="1">
    <location>
        <begin position="182"/>
        <end position="193"/>
    </location>
</feature>
<evidence type="ECO:0000256" key="1">
    <source>
        <dbReference type="SAM" id="MobiDB-lite"/>
    </source>
</evidence>
<proteinExistence type="predicted"/>
<comment type="caution">
    <text evidence="2">The sequence shown here is derived from an EMBL/GenBank/DDBJ whole genome shotgun (WGS) entry which is preliminary data.</text>
</comment>
<dbReference type="AlphaFoldDB" id="A0A3N1GY52"/>
<protein>
    <recommendedName>
        <fullName evidence="4">Lipoprotein</fullName>
    </recommendedName>
</protein>
<dbReference type="Proteomes" id="UP000268727">
    <property type="component" value="Unassembled WGS sequence"/>
</dbReference>
<evidence type="ECO:0000313" key="2">
    <source>
        <dbReference type="EMBL" id="ROP35204.1"/>
    </source>
</evidence>
<reference evidence="2 3" key="1">
    <citation type="submission" date="2018-11" db="EMBL/GenBank/DDBJ databases">
        <title>Sequencing the genomes of 1000 actinobacteria strains.</title>
        <authorList>
            <person name="Klenk H.-P."/>
        </authorList>
    </citation>
    <scope>NUCLEOTIDE SEQUENCE [LARGE SCALE GENOMIC DNA]</scope>
    <source>
        <strain evidence="2 3">DSM 44231</strain>
    </source>
</reference>
<dbReference type="OrthoDB" id="3638589at2"/>
<dbReference type="RefSeq" id="WP_123741390.1">
    <property type="nucleotide sequence ID" value="NZ_RJKM01000001.1"/>
</dbReference>
<evidence type="ECO:0000313" key="3">
    <source>
        <dbReference type="Proteomes" id="UP000268727"/>
    </source>
</evidence>
<accession>A0A3N1GY52</accession>
<dbReference type="PROSITE" id="PS51257">
    <property type="entry name" value="PROKAR_LIPOPROTEIN"/>
    <property type="match status" value="1"/>
</dbReference>
<organism evidence="2 3">
    <name type="scientific">Saccharothrix texasensis</name>
    <dbReference type="NCBI Taxonomy" id="103734"/>
    <lineage>
        <taxon>Bacteria</taxon>
        <taxon>Bacillati</taxon>
        <taxon>Actinomycetota</taxon>
        <taxon>Actinomycetes</taxon>
        <taxon>Pseudonocardiales</taxon>
        <taxon>Pseudonocardiaceae</taxon>
        <taxon>Saccharothrix</taxon>
    </lineage>
</organism>
<gene>
    <name evidence="2" type="ORF">EDD40_0425</name>
</gene>
<feature type="region of interest" description="Disordered" evidence="1">
    <location>
        <begin position="26"/>
        <end position="83"/>
    </location>
</feature>
<evidence type="ECO:0008006" key="4">
    <source>
        <dbReference type="Google" id="ProtNLM"/>
    </source>
</evidence>
<name>A0A3N1GY52_9PSEU</name>
<feature type="compositionally biased region" description="Low complexity" evidence="1">
    <location>
        <begin position="162"/>
        <end position="171"/>
    </location>
</feature>
<dbReference type="EMBL" id="RJKM01000001">
    <property type="protein sequence ID" value="ROP35204.1"/>
    <property type="molecule type" value="Genomic_DNA"/>
</dbReference>
<sequence length="193" mass="19532">MKWWTGGAFAILACAVAVGCADEPGRSVSGQVTAGRSAGSADPAAPVEPGPTTGTRAGAPRSDTEPAPTARTGEETELPGVPGSPVTYDVTIFYAFPPDEVRRKIEVQLAPQLPAHCRPDLCGITFEVEPREDGDCVTSTSPLTVYPGGAITIVLGAPCPGTTPSEASSEPPADPTADRTAESTPATTTGSGP</sequence>
<keyword evidence="3" id="KW-1185">Reference proteome</keyword>